<accession>A0A5C6MDR7</accession>
<evidence type="ECO:0000313" key="2">
    <source>
        <dbReference type="Proteomes" id="UP000321083"/>
    </source>
</evidence>
<evidence type="ECO:0000313" key="1">
    <source>
        <dbReference type="EMBL" id="TWW11031.1"/>
    </source>
</evidence>
<protein>
    <submittedName>
        <fullName evidence="1">Uncharacterized protein</fullName>
    </submittedName>
</protein>
<reference evidence="1 2" key="2">
    <citation type="submission" date="2019-08" db="EMBL/GenBank/DDBJ databases">
        <authorList>
            <person name="Henke P."/>
        </authorList>
    </citation>
    <scope>NUCLEOTIDE SEQUENCE [LARGE SCALE GENOMIC DNA]</scope>
    <source>
        <strain evidence="1">Phe10_nw2017</strain>
    </source>
</reference>
<gene>
    <name evidence="1" type="ORF">E3A20_05600</name>
</gene>
<keyword evidence="2" id="KW-1185">Reference proteome</keyword>
<name>A0A5C6MDR7_9PLAN</name>
<dbReference type="AlphaFoldDB" id="A0A5C6MDR7"/>
<organism evidence="1 2">
    <name type="scientific">Planctomyces bekefii</name>
    <dbReference type="NCBI Taxonomy" id="1653850"/>
    <lineage>
        <taxon>Bacteria</taxon>
        <taxon>Pseudomonadati</taxon>
        <taxon>Planctomycetota</taxon>
        <taxon>Planctomycetia</taxon>
        <taxon>Planctomycetales</taxon>
        <taxon>Planctomycetaceae</taxon>
        <taxon>Planctomyces</taxon>
    </lineage>
</organism>
<proteinExistence type="predicted"/>
<dbReference type="EMBL" id="SRHE01000070">
    <property type="protein sequence ID" value="TWW11031.1"/>
    <property type="molecule type" value="Genomic_DNA"/>
</dbReference>
<reference evidence="1 2" key="1">
    <citation type="submission" date="2019-08" db="EMBL/GenBank/DDBJ databases">
        <title>100 year-old enigma solved: identification of Planctomyces bekefii, the type genus and species of the phylum Planctomycetes.</title>
        <authorList>
            <person name="Svetlana D.N."/>
            <person name="Overmann J."/>
        </authorList>
    </citation>
    <scope>NUCLEOTIDE SEQUENCE [LARGE SCALE GENOMIC DNA]</scope>
    <source>
        <strain evidence="1">Phe10_nw2017</strain>
    </source>
</reference>
<sequence length="69" mass="7337">MDEGANQYGAAAVASEARLVDWRKVRRVAVGIGNVPLCVGRRGGTAVVYLCDMHLQMLSGFRCDGAARA</sequence>
<dbReference type="Proteomes" id="UP000321083">
    <property type="component" value="Unassembled WGS sequence"/>
</dbReference>
<comment type="caution">
    <text evidence="1">The sequence shown here is derived from an EMBL/GenBank/DDBJ whole genome shotgun (WGS) entry which is preliminary data.</text>
</comment>